<name>A0A9D9HL64_9BACT</name>
<dbReference type="Proteomes" id="UP000823617">
    <property type="component" value="Unassembled WGS sequence"/>
</dbReference>
<organism evidence="3 4">
    <name type="scientific">Candidatus Cryptobacteroides intestinigallinarum</name>
    <dbReference type="NCBI Taxonomy" id="2840767"/>
    <lineage>
        <taxon>Bacteria</taxon>
        <taxon>Pseudomonadati</taxon>
        <taxon>Bacteroidota</taxon>
        <taxon>Bacteroidia</taxon>
        <taxon>Bacteroidales</taxon>
        <taxon>Candidatus Cryptobacteroides</taxon>
    </lineage>
</organism>
<sequence length="285" mass="31201">MPEKKRNCRIVSVADAPVMTVSSGCLDPSRAYRASVWQPDINPLVWPDQEDIREGSIAFHPICGDIAWKSWWRFSTDEFIAGLKAADANPAIAAHLIRVDSGGGEVFGCHEAFEAVRGLSKPCIAAVDSMCASAAYWLACAADRIYATSMFSETGCIGVMGVLFDDSEWMEKNGFNKVVLYSSLSDLKNKPERDALAGHPEEFISSLIDPIAAQFIADVKSARSISEDSEALRGKMYFATEARDEGLIDGWLPLEDCLDALADMIARQKADTTHDIDINDLNINL</sequence>
<evidence type="ECO:0000313" key="3">
    <source>
        <dbReference type="EMBL" id="MBO8455842.1"/>
    </source>
</evidence>
<evidence type="ECO:0000256" key="1">
    <source>
        <dbReference type="ARBA" id="ARBA00008683"/>
    </source>
</evidence>
<comment type="similarity">
    <text evidence="1">Belongs to the peptidase S49 family.</text>
</comment>
<dbReference type="Gene3D" id="3.90.226.10">
    <property type="entry name" value="2-enoyl-CoA Hydratase, Chain A, domain 1"/>
    <property type="match status" value="1"/>
</dbReference>
<comment type="caution">
    <text evidence="3">The sequence shown here is derived from an EMBL/GenBank/DDBJ whole genome shotgun (WGS) entry which is preliminary data.</text>
</comment>
<dbReference type="PANTHER" id="PTHR42987">
    <property type="entry name" value="PEPTIDASE S49"/>
    <property type="match status" value="1"/>
</dbReference>
<dbReference type="AlphaFoldDB" id="A0A9D9HL64"/>
<dbReference type="PANTHER" id="PTHR42987:SF4">
    <property type="entry name" value="PROTEASE SOHB-RELATED"/>
    <property type="match status" value="1"/>
</dbReference>
<dbReference type="GO" id="GO:0006508">
    <property type="term" value="P:proteolysis"/>
    <property type="evidence" value="ECO:0007669"/>
    <property type="project" value="InterPro"/>
</dbReference>
<evidence type="ECO:0000259" key="2">
    <source>
        <dbReference type="Pfam" id="PF01343"/>
    </source>
</evidence>
<dbReference type="GO" id="GO:0008233">
    <property type="term" value="F:peptidase activity"/>
    <property type="evidence" value="ECO:0007669"/>
    <property type="project" value="InterPro"/>
</dbReference>
<accession>A0A9D9HL64</accession>
<dbReference type="InterPro" id="IPR029045">
    <property type="entry name" value="ClpP/crotonase-like_dom_sf"/>
</dbReference>
<protein>
    <submittedName>
        <fullName evidence="3">S49 family peptidase</fullName>
    </submittedName>
</protein>
<evidence type="ECO:0000313" key="4">
    <source>
        <dbReference type="Proteomes" id="UP000823617"/>
    </source>
</evidence>
<reference evidence="3" key="1">
    <citation type="submission" date="2020-10" db="EMBL/GenBank/DDBJ databases">
        <authorList>
            <person name="Gilroy R."/>
        </authorList>
    </citation>
    <scope>NUCLEOTIDE SEQUENCE</scope>
    <source>
        <strain evidence="3">B1-3475</strain>
    </source>
</reference>
<dbReference type="InterPro" id="IPR002142">
    <property type="entry name" value="Peptidase_S49"/>
</dbReference>
<dbReference type="Pfam" id="PF01343">
    <property type="entry name" value="Peptidase_S49"/>
    <property type="match status" value="1"/>
</dbReference>
<feature type="domain" description="Peptidase S49" evidence="2">
    <location>
        <begin position="120"/>
        <end position="262"/>
    </location>
</feature>
<dbReference type="SUPFAM" id="SSF52096">
    <property type="entry name" value="ClpP/crotonase"/>
    <property type="match status" value="1"/>
</dbReference>
<reference evidence="3" key="2">
    <citation type="journal article" date="2021" name="PeerJ">
        <title>Extensive microbial diversity within the chicken gut microbiome revealed by metagenomics and culture.</title>
        <authorList>
            <person name="Gilroy R."/>
            <person name="Ravi A."/>
            <person name="Getino M."/>
            <person name="Pursley I."/>
            <person name="Horton D.L."/>
            <person name="Alikhan N.F."/>
            <person name="Baker D."/>
            <person name="Gharbi K."/>
            <person name="Hall N."/>
            <person name="Watson M."/>
            <person name="Adriaenssens E.M."/>
            <person name="Foster-Nyarko E."/>
            <person name="Jarju S."/>
            <person name="Secka A."/>
            <person name="Antonio M."/>
            <person name="Oren A."/>
            <person name="Chaudhuri R.R."/>
            <person name="La Ragione R."/>
            <person name="Hildebrand F."/>
            <person name="Pallen M.J."/>
        </authorList>
    </citation>
    <scope>NUCLEOTIDE SEQUENCE</scope>
    <source>
        <strain evidence="3">B1-3475</strain>
    </source>
</reference>
<dbReference type="EMBL" id="JADIMK010000058">
    <property type="protein sequence ID" value="MBO8455842.1"/>
    <property type="molecule type" value="Genomic_DNA"/>
</dbReference>
<gene>
    <name evidence="3" type="ORF">IAC08_05510</name>
</gene>
<proteinExistence type="inferred from homology"/>